<dbReference type="Proteomes" id="UP000180098">
    <property type="component" value="Unassembled WGS sequence"/>
</dbReference>
<reference evidence="2 3" key="1">
    <citation type="submission" date="2016-10" db="EMBL/GenBank/DDBJ databases">
        <title>Draft genome sequences of four alkaliphilic bacteria belonging to the Anaerobacillus genus.</title>
        <authorList>
            <person name="Bassil N.M."/>
            <person name="Lloyd J.R."/>
        </authorList>
    </citation>
    <scope>NUCLEOTIDE SEQUENCE [LARGE SCALE GENOMIC DNA]</scope>
    <source>
        <strain evidence="2 3">DSM 15340</strain>
    </source>
</reference>
<dbReference type="SUPFAM" id="SSF109604">
    <property type="entry name" value="HD-domain/PDEase-like"/>
    <property type="match status" value="1"/>
</dbReference>
<keyword evidence="3" id="KW-1185">Reference proteome</keyword>
<keyword evidence="2" id="KW-0378">Hydrolase</keyword>
<dbReference type="Pfam" id="PF13487">
    <property type="entry name" value="HD_5"/>
    <property type="match status" value="1"/>
</dbReference>
<organism evidence="2 3">
    <name type="scientific">Anaerobacillus arseniciselenatis</name>
    <dbReference type="NCBI Taxonomy" id="85682"/>
    <lineage>
        <taxon>Bacteria</taxon>
        <taxon>Bacillati</taxon>
        <taxon>Bacillota</taxon>
        <taxon>Bacilli</taxon>
        <taxon>Bacillales</taxon>
        <taxon>Bacillaceae</taxon>
        <taxon>Anaerobacillus</taxon>
    </lineage>
</organism>
<dbReference type="PANTHER" id="PTHR43155:SF2">
    <property type="entry name" value="CYCLIC DI-GMP PHOSPHODIESTERASE PA4108"/>
    <property type="match status" value="1"/>
</dbReference>
<evidence type="ECO:0000259" key="1">
    <source>
        <dbReference type="PROSITE" id="PS51832"/>
    </source>
</evidence>
<dbReference type="GO" id="GO:0016787">
    <property type="term" value="F:hydrolase activity"/>
    <property type="evidence" value="ECO:0007669"/>
    <property type="project" value="UniProtKB-KW"/>
</dbReference>
<dbReference type="InterPro" id="IPR003607">
    <property type="entry name" value="HD/PDEase_dom"/>
</dbReference>
<dbReference type="Gene3D" id="1.10.3210.10">
    <property type="entry name" value="Hypothetical protein af1432"/>
    <property type="match status" value="1"/>
</dbReference>
<gene>
    <name evidence="2" type="ORF">BKP35_17555</name>
</gene>
<dbReference type="EMBL" id="MLQQ01000052">
    <property type="protein sequence ID" value="OIJ08525.1"/>
    <property type="molecule type" value="Genomic_DNA"/>
</dbReference>
<feature type="domain" description="HD-GYP" evidence="1">
    <location>
        <begin position="105"/>
        <end position="300"/>
    </location>
</feature>
<dbReference type="PROSITE" id="PS51832">
    <property type="entry name" value="HD_GYP"/>
    <property type="match status" value="1"/>
</dbReference>
<sequence>MKYTSIDRIQQGEKLGKHIFASDGRVLLNDGVPLTVALISKLRRMGVNAVYLKDDRLSDVTLEEVVSDKTKNEAIVTLSQSFQFIQSGKDFDTQEVGNTARKLIDEILQNKDVLVNLTDIRTNDNELFVHSVNVCIISIIVAIQLGLDPKRIQELAIGALMHDLGKVLPEQQEAEGLNSKLEDEEFQGDHTWKGFNYLRKIKDISTLSAHVALTHHEHVDGTGFPRKLKGEDIHFLSKIVAVANHYDNLITATNGSAALLPHEACERIMGLSNIYFDHNVVWKFLRSIAFYPTGSQVKLTTGETGVVVAQHRGLPQRPIVRTFTIDHHTYGGDDFEVKEVDLAKETTIFIESILM</sequence>
<evidence type="ECO:0000313" key="2">
    <source>
        <dbReference type="EMBL" id="OIJ08525.1"/>
    </source>
</evidence>
<dbReference type="OrthoDB" id="9759601at2"/>
<comment type="caution">
    <text evidence="2">The sequence shown here is derived from an EMBL/GenBank/DDBJ whole genome shotgun (WGS) entry which is preliminary data.</text>
</comment>
<proteinExistence type="predicted"/>
<dbReference type="CDD" id="cd00077">
    <property type="entry name" value="HDc"/>
    <property type="match status" value="1"/>
</dbReference>
<dbReference type="RefSeq" id="WP_071314685.1">
    <property type="nucleotide sequence ID" value="NZ_MLQQ01000052.1"/>
</dbReference>
<dbReference type="SMART" id="SM00471">
    <property type="entry name" value="HDc"/>
    <property type="match status" value="1"/>
</dbReference>
<evidence type="ECO:0000313" key="3">
    <source>
        <dbReference type="Proteomes" id="UP000180098"/>
    </source>
</evidence>
<dbReference type="InterPro" id="IPR037522">
    <property type="entry name" value="HD_GYP_dom"/>
</dbReference>
<name>A0A1S2LAD3_9BACI</name>
<dbReference type="AlphaFoldDB" id="A0A1S2LAD3"/>
<dbReference type="PANTHER" id="PTHR43155">
    <property type="entry name" value="CYCLIC DI-GMP PHOSPHODIESTERASE PA4108-RELATED"/>
    <property type="match status" value="1"/>
</dbReference>
<protein>
    <submittedName>
        <fullName evidence="2">Metal-dependent phosphohydrolase</fullName>
    </submittedName>
</protein>
<accession>A0A1S2LAD3</accession>